<dbReference type="InterPro" id="IPR036291">
    <property type="entry name" value="NAD(P)-bd_dom_sf"/>
</dbReference>
<proteinExistence type="inferred from homology"/>
<accession>A0A1J5TLM4</accession>
<dbReference type="InterPro" id="IPR051935">
    <property type="entry name" value="HSDL2"/>
</dbReference>
<name>A0A1J5TLM4_9ARCH</name>
<evidence type="ECO:0000256" key="3">
    <source>
        <dbReference type="ARBA" id="ARBA00022857"/>
    </source>
</evidence>
<reference evidence="6 7" key="1">
    <citation type="submission" date="2016-08" db="EMBL/GenBank/DDBJ databases">
        <title>New Insights into Marine Group III Euryarchaeota, from dark to light.</title>
        <authorList>
            <person name="Haro-Moreno J.M."/>
            <person name="Rodriguez-Valera F."/>
            <person name="Lopez-Garcia P."/>
            <person name="Moreira D."/>
            <person name="Martin-Cuadrado A.B."/>
        </authorList>
    </citation>
    <scope>NUCLEOTIDE SEQUENCE [LARGE SCALE GENOMIC DNA]</scope>
    <source>
        <strain evidence="6">CG-Epi2</strain>
    </source>
</reference>
<comment type="caution">
    <text evidence="6">The sequence shown here is derived from an EMBL/GenBank/DDBJ whole genome shotgun (WGS) entry which is preliminary data.</text>
</comment>
<evidence type="ECO:0000256" key="1">
    <source>
        <dbReference type="ARBA" id="ARBA00004275"/>
    </source>
</evidence>
<dbReference type="Gene3D" id="3.40.50.720">
    <property type="entry name" value="NAD(P)-binding Rossmann-like Domain"/>
    <property type="match status" value="1"/>
</dbReference>
<evidence type="ECO:0000256" key="2">
    <source>
        <dbReference type="ARBA" id="ARBA00006484"/>
    </source>
</evidence>
<dbReference type="FunFam" id="3.40.50.720:FF:000301">
    <property type="entry name" value="Hydroxysteroid dehydrogenase like 2"/>
    <property type="match status" value="1"/>
</dbReference>
<dbReference type="NCBIfam" id="NF006133">
    <property type="entry name" value="PRK08278.1"/>
    <property type="match status" value="1"/>
</dbReference>
<gene>
    <name evidence="6" type="ORF">BET99_05725</name>
</gene>
<dbReference type="GO" id="GO:0016491">
    <property type="term" value="F:oxidoreductase activity"/>
    <property type="evidence" value="ECO:0007669"/>
    <property type="project" value="UniProtKB-KW"/>
</dbReference>
<dbReference type="PANTHER" id="PTHR42808:SF3">
    <property type="entry name" value="HYDROXYSTEROID DEHYDROGENASE-LIKE PROTEIN 2"/>
    <property type="match status" value="1"/>
</dbReference>
<comment type="subcellular location">
    <subcellularLocation>
        <location evidence="1">Peroxisome</location>
    </subcellularLocation>
</comment>
<keyword evidence="5" id="KW-0576">Peroxisome</keyword>
<evidence type="ECO:0000256" key="5">
    <source>
        <dbReference type="ARBA" id="ARBA00023140"/>
    </source>
</evidence>
<dbReference type="EMBL" id="MIYZ01000033">
    <property type="protein sequence ID" value="OIR21866.1"/>
    <property type="molecule type" value="Genomic_DNA"/>
</dbReference>
<dbReference type="PANTHER" id="PTHR42808">
    <property type="entry name" value="HYDROXYSTEROID DEHYDROGENASE-LIKE PROTEIN 2"/>
    <property type="match status" value="1"/>
</dbReference>
<dbReference type="InterPro" id="IPR002347">
    <property type="entry name" value="SDR_fam"/>
</dbReference>
<keyword evidence="3" id="KW-0521">NADP</keyword>
<dbReference type="PRINTS" id="PR00081">
    <property type="entry name" value="GDHRDH"/>
</dbReference>
<protein>
    <submittedName>
        <fullName evidence="6">Short chain dehydrogenase</fullName>
    </submittedName>
</protein>
<comment type="similarity">
    <text evidence="2">Belongs to the short-chain dehydrogenases/reductases (SDR) family.</text>
</comment>
<evidence type="ECO:0000256" key="4">
    <source>
        <dbReference type="ARBA" id="ARBA00023002"/>
    </source>
</evidence>
<sequence length="293" mass="32263">MKSDELFRGKRVIISGGSRGIGLSIAKKLAKEGAKISILAKTTEPHPRLPGTIFTAAEEIEACGGKALPIVTDIRHEEQIKSAVERTVDEFGGIDIVINNASAISLTPTTYTEMKRFDLMFSVNVRGTFMLSKECIPHLMSGENPHILSLSPPLDMRPEWFAPSLAYTMSKFGMSQCILGLSEELRSEGIAANALWPHSIIATAAIGNMVMGEEAFPHCRKPEIIADAAKIILSKKAKEHTGNFHIDDELLSNEGITDFSIYRMDISKPLWKDFFVPKNTPQVEPLLDIMNPN</sequence>
<dbReference type="AlphaFoldDB" id="A0A1J5TLM4"/>
<organism evidence="6 7">
    <name type="scientific">Marine Group III euryarchaeote CG-Epi2</name>
    <dbReference type="NCBI Taxonomy" id="1888996"/>
    <lineage>
        <taxon>Archaea</taxon>
        <taxon>Methanobacteriati</taxon>
        <taxon>Thermoplasmatota</taxon>
        <taxon>Thermoplasmata</taxon>
        <taxon>Candidatus Thermoprofundales</taxon>
    </lineage>
</organism>
<evidence type="ECO:0000313" key="7">
    <source>
        <dbReference type="Proteomes" id="UP000183615"/>
    </source>
</evidence>
<dbReference type="Proteomes" id="UP000183615">
    <property type="component" value="Unassembled WGS sequence"/>
</dbReference>
<keyword evidence="4" id="KW-0560">Oxidoreductase</keyword>
<evidence type="ECO:0000313" key="6">
    <source>
        <dbReference type="EMBL" id="OIR21866.1"/>
    </source>
</evidence>
<dbReference type="Pfam" id="PF00106">
    <property type="entry name" value="adh_short"/>
    <property type="match status" value="1"/>
</dbReference>
<dbReference type="SUPFAM" id="SSF51735">
    <property type="entry name" value="NAD(P)-binding Rossmann-fold domains"/>
    <property type="match status" value="1"/>
</dbReference>